<dbReference type="RefSeq" id="WP_261514935.1">
    <property type="nucleotide sequence ID" value="NZ_JAODNV010000007.1"/>
</dbReference>
<evidence type="ECO:0000313" key="1">
    <source>
        <dbReference type="EMBL" id="MCT8990091.1"/>
    </source>
</evidence>
<accession>A0A9X2X8H8</accession>
<evidence type="ECO:0000313" key="2">
    <source>
        <dbReference type="Proteomes" id="UP001149009"/>
    </source>
</evidence>
<dbReference type="EMBL" id="JAODNV010000007">
    <property type="protein sequence ID" value="MCT8990091.1"/>
    <property type="molecule type" value="Genomic_DNA"/>
</dbReference>
<protein>
    <submittedName>
        <fullName evidence="1">Uncharacterized protein</fullName>
    </submittedName>
</protein>
<proteinExistence type="predicted"/>
<organism evidence="1 2">
    <name type="scientific">Chelativorans petroleitrophicus</name>
    <dbReference type="NCBI Taxonomy" id="2975484"/>
    <lineage>
        <taxon>Bacteria</taxon>
        <taxon>Pseudomonadati</taxon>
        <taxon>Pseudomonadota</taxon>
        <taxon>Alphaproteobacteria</taxon>
        <taxon>Hyphomicrobiales</taxon>
        <taxon>Phyllobacteriaceae</taxon>
        <taxon>Chelativorans</taxon>
    </lineage>
</organism>
<dbReference type="AlphaFoldDB" id="A0A9X2X8H8"/>
<dbReference type="Proteomes" id="UP001149009">
    <property type="component" value="Unassembled WGS sequence"/>
</dbReference>
<sequence>MGWELSIRKVFAGIAVLLAVLFAIGWFTRQDITNDAYLQILGGGFMFNYREGEVYYGFTAEVVRPLASGSIIEVSFEDPDGGPPLVVKERVSTMTNRYSLRSPPVHGVEADRPYHVAIKVYDREGKELIWQTERDYTSEISDRVVPEKPLTIGPGYHRNPEAMSLKSQ</sequence>
<keyword evidence="2" id="KW-1185">Reference proteome</keyword>
<name>A0A9X2X8H8_9HYPH</name>
<reference evidence="1" key="1">
    <citation type="submission" date="2022-08" db="EMBL/GenBank/DDBJ databases">
        <title>Chelativorans sichuanense sp. nov., a paraffin oil-degrading bacterium isolated from a mixture of oil-based drill cuttings and paddy soil.</title>
        <authorList>
            <person name="Yu J."/>
            <person name="Liu H."/>
            <person name="Chen Q."/>
        </authorList>
    </citation>
    <scope>NUCLEOTIDE SEQUENCE</scope>
    <source>
        <strain evidence="1">SCAU 2101</strain>
    </source>
</reference>
<comment type="caution">
    <text evidence="1">The sequence shown here is derived from an EMBL/GenBank/DDBJ whole genome shotgun (WGS) entry which is preliminary data.</text>
</comment>
<gene>
    <name evidence="1" type="ORF">NYR54_07255</name>
</gene>